<evidence type="ECO:0000313" key="2">
    <source>
        <dbReference type="Proteomes" id="UP000291142"/>
    </source>
</evidence>
<accession>A0A4Q9FD78</accession>
<proteinExistence type="predicted"/>
<protein>
    <submittedName>
        <fullName evidence="1">Uncharacterized protein</fullName>
    </submittedName>
</protein>
<comment type="caution">
    <text evidence="1">The sequence shown here is derived from an EMBL/GenBank/DDBJ whole genome shotgun (WGS) entry which is preliminary data.</text>
</comment>
<keyword evidence="2" id="KW-1185">Reference proteome</keyword>
<gene>
    <name evidence="1" type="ORF">EYD45_12165</name>
</gene>
<dbReference type="RefSeq" id="WP_130964832.1">
    <property type="nucleotide sequence ID" value="NZ_SIRT01000010.1"/>
</dbReference>
<sequence>MAIKNVSKTTYFRVLVAEDIVNVLNTSCHLISKHFKVDIKPALKKPKKVIIKATVPAPKSIVVANKKDTIAVAKSIVKPKLIDTDKLPKTYKDVVIVKNGHKIITDKVWIDGVVGKYVQTTEKVTKQGHDRGDIVINETLYYRSVYGYNCVKRTYSIKAKP</sequence>
<evidence type="ECO:0000313" key="1">
    <source>
        <dbReference type="EMBL" id="TBN02456.1"/>
    </source>
</evidence>
<dbReference type="EMBL" id="SIRT01000010">
    <property type="protein sequence ID" value="TBN02456.1"/>
    <property type="molecule type" value="Genomic_DNA"/>
</dbReference>
<organism evidence="1 2">
    <name type="scientific">Hyunsoonleella flava</name>
    <dbReference type="NCBI Taxonomy" id="2527939"/>
    <lineage>
        <taxon>Bacteria</taxon>
        <taxon>Pseudomonadati</taxon>
        <taxon>Bacteroidota</taxon>
        <taxon>Flavobacteriia</taxon>
        <taxon>Flavobacteriales</taxon>
        <taxon>Flavobacteriaceae</taxon>
    </lineage>
</organism>
<dbReference type="Proteomes" id="UP000291142">
    <property type="component" value="Unassembled WGS sequence"/>
</dbReference>
<reference evidence="1 2" key="1">
    <citation type="submission" date="2019-02" db="EMBL/GenBank/DDBJ databases">
        <title>Hyunsoonleella sp., isolated from marine sediment.</title>
        <authorList>
            <person name="Liu B.-T."/>
        </authorList>
    </citation>
    <scope>NUCLEOTIDE SEQUENCE [LARGE SCALE GENOMIC DNA]</scope>
    <source>
        <strain evidence="1 2">T58</strain>
    </source>
</reference>
<name>A0A4Q9FD78_9FLAO</name>
<dbReference type="AlphaFoldDB" id="A0A4Q9FD78"/>